<evidence type="ECO:0000313" key="1">
    <source>
        <dbReference type="EMBL" id="MFD1861687.1"/>
    </source>
</evidence>
<reference evidence="2" key="1">
    <citation type="journal article" date="2019" name="Int. J. Syst. Evol. Microbiol.">
        <title>The Global Catalogue of Microorganisms (GCM) 10K type strain sequencing project: providing services to taxonomists for standard genome sequencing and annotation.</title>
        <authorList>
            <consortium name="The Broad Institute Genomics Platform"/>
            <consortium name="The Broad Institute Genome Sequencing Center for Infectious Disease"/>
            <person name="Wu L."/>
            <person name="Ma J."/>
        </authorList>
    </citation>
    <scope>NUCLEOTIDE SEQUENCE [LARGE SCALE GENOMIC DNA]</scope>
    <source>
        <strain evidence="2">CGMCC 1.15475</strain>
    </source>
</reference>
<dbReference type="EMBL" id="JBHUFW010000002">
    <property type="protein sequence ID" value="MFD1861687.1"/>
    <property type="molecule type" value="Genomic_DNA"/>
</dbReference>
<dbReference type="PANTHER" id="PTHR39186:SF1">
    <property type="entry name" value="DUF2071 DOMAIN-CONTAINING PROTEIN"/>
    <property type="match status" value="1"/>
</dbReference>
<dbReference type="SUPFAM" id="SSF160104">
    <property type="entry name" value="Acetoacetate decarboxylase-like"/>
    <property type="match status" value="1"/>
</dbReference>
<dbReference type="PANTHER" id="PTHR39186">
    <property type="entry name" value="DUF2071 FAMILY PROTEIN"/>
    <property type="match status" value="1"/>
</dbReference>
<gene>
    <name evidence="1" type="ORF">ACFSDB_02045</name>
</gene>
<dbReference type="Gene3D" id="2.40.400.10">
    <property type="entry name" value="Acetoacetate decarboxylase-like"/>
    <property type="match status" value="1"/>
</dbReference>
<protein>
    <submittedName>
        <fullName evidence="1">YqjF family protein</fullName>
    </submittedName>
</protein>
<proteinExistence type="predicted"/>
<dbReference type="RefSeq" id="WP_204891309.1">
    <property type="nucleotide sequence ID" value="NZ_JBHUFW010000002.1"/>
</dbReference>
<comment type="caution">
    <text evidence="1">The sequence shown here is derived from an EMBL/GenBank/DDBJ whole genome shotgun (WGS) entry which is preliminary data.</text>
</comment>
<keyword evidence="2" id="KW-1185">Reference proteome</keyword>
<dbReference type="InterPro" id="IPR023375">
    <property type="entry name" value="ADC_dom_sf"/>
</dbReference>
<dbReference type="InterPro" id="IPR018644">
    <property type="entry name" value="DUF2071"/>
</dbReference>
<name>A0ABW4QDN3_9BACL</name>
<organism evidence="1 2">
    <name type="scientific">Planococcus chinensis</name>
    <dbReference type="NCBI Taxonomy" id="272917"/>
    <lineage>
        <taxon>Bacteria</taxon>
        <taxon>Bacillati</taxon>
        <taxon>Bacillota</taxon>
        <taxon>Bacilli</taxon>
        <taxon>Bacillales</taxon>
        <taxon>Caryophanaceae</taxon>
        <taxon>Planococcus</taxon>
    </lineage>
</organism>
<sequence length="236" mass="27603">MDSRRWVMSQQLRDVLFLHWPVPEAWLCGHLPPALELDLYKGQAWLSVVLFKARNTHLRGIPALPGMREFLQLNVRTYVRYGMRRGVYFFSMDANSRAAIEAASLGGFLPYRYSRVNMEKQGNQIQFKSSHGKGVQDAEGIELFYRPQEELAELASVERWLLERYCLWTQPKGRLYRLEIGHPPWRIQYVKGEILRNTLAGFLPEQLHRLRPIAHYSTGTDVFFYPPVVEKSVKKH</sequence>
<accession>A0ABW4QDN3</accession>
<dbReference type="Pfam" id="PF09844">
    <property type="entry name" value="DUF2071"/>
    <property type="match status" value="1"/>
</dbReference>
<dbReference type="Proteomes" id="UP001597273">
    <property type="component" value="Unassembled WGS sequence"/>
</dbReference>
<evidence type="ECO:0000313" key="2">
    <source>
        <dbReference type="Proteomes" id="UP001597273"/>
    </source>
</evidence>